<keyword evidence="12" id="KW-0547">Nucleotide-binding</keyword>
<keyword evidence="9 14" id="KW-0676">Redox-active center</keyword>
<dbReference type="EC" id="1.8.1.4" evidence="2 14"/>
<dbReference type="InterPro" id="IPR016156">
    <property type="entry name" value="FAD/NAD-linked_Rdtase_dimer_sf"/>
</dbReference>
<feature type="binding site" evidence="12">
    <location>
        <position position="56"/>
    </location>
    <ligand>
        <name>FAD</name>
        <dbReference type="ChEBI" id="CHEBI:57692"/>
    </ligand>
</feature>
<feature type="binding site" evidence="12">
    <location>
        <position position="209"/>
    </location>
    <ligand>
        <name>NAD(+)</name>
        <dbReference type="ChEBI" id="CHEBI:57540"/>
    </ligand>
</feature>
<evidence type="ECO:0000256" key="10">
    <source>
        <dbReference type="ARBA" id="ARBA00049187"/>
    </source>
</evidence>
<evidence type="ECO:0000256" key="13">
    <source>
        <dbReference type="PIRSR" id="PIRSR000350-4"/>
    </source>
</evidence>
<dbReference type="GO" id="GO:0050660">
    <property type="term" value="F:flavin adenine dinucleotide binding"/>
    <property type="evidence" value="ECO:0007669"/>
    <property type="project" value="InterPro"/>
</dbReference>
<feature type="binding site" evidence="12">
    <location>
        <position position="318"/>
    </location>
    <ligand>
        <name>FAD</name>
        <dbReference type="ChEBI" id="CHEBI:57692"/>
    </ligand>
</feature>
<dbReference type="AlphaFoldDB" id="A0A0U5BNG1"/>
<evidence type="ECO:0000256" key="6">
    <source>
        <dbReference type="ARBA" id="ARBA00023002"/>
    </source>
</evidence>
<gene>
    <name evidence="15" type="primary">pdhD_2</name>
    <name evidence="15" type="ORF">CB4_03995</name>
</gene>
<evidence type="ECO:0000256" key="14">
    <source>
        <dbReference type="RuleBase" id="RU003692"/>
    </source>
</evidence>
<comment type="catalytic activity">
    <reaction evidence="10 14">
        <text>N(6)-[(R)-dihydrolipoyl]-L-lysyl-[protein] + NAD(+) = N(6)-[(R)-lipoyl]-L-lysyl-[protein] + NADH + H(+)</text>
        <dbReference type="Rhea" id="RHEA:15045"/>
        <dbReference type="Rhea" id="RHEA-COMP:10474"/>
        <dbReference type="Rhea" id="RHEA-COMP:10475"/>
        <dbReference type="ChEBI" id="CHEBI:15378"/>
        <dbReference type="ChEBI" id="CHEBI:57540"/>
        <dbReference type="ChEBI" id="CHEBI:57945"/>
        <dbReference type="ChEBI" id="CHEBI:83099"/>
        <dbReference type="ChEBI" id="CHEBI:83100"/>
        <dbReference type="EC" id="1.8.1.4"/>
    </reaction>
</comment>
<dbReference type="PANTHER" id="PTHR22912">
    <property type="entry name" value="DISULFIDE OXIDOREDUCTASE"/>
    <property type="match status" value="1"/>
</dbReference>
<dbReference type="Gene3D" id="3.30.390.30">
    <property type="match status" value="1"/>
</dbReference>
<dbReference type="PIRSF" id="PIRSF000350">
    <property type="entry name" value="Mercury_reductase_MerA"/>
    <property type="match status" value="1"/>
</dbReference>
<keyword evidence="4 14" id="KW-0285">Flavoprotein</keyword>
<dbReference type="SUPFAM" id="SSF55424">
    <property type="entry name" value="FAD/NAD-linked reductases, dimerisation (C-terminal) domain"/>
    <property type="match status" value="1"/>
</dbReference>
<dbReference type="PANTHER" id="PTHR22912:SF151">
    <property type="entry name" value="DIHYDROLIPOYL DEHYDROGENASE, MITOCHONDRIAL"/>
    <property type="match status" value="1"/>
</dbReference>
<dbReference type="SUPFAM" id="SSF51905">
    <property type="entry name" value="FAD/NAD(P)-binding domain"/>
    <property type="match status" value="1"/>
</dbReference>
<keyword evidence="7 12" id="KW-0520">NAD</keyword>
<dbReference type="InterPro" id="IPR050151">
    <property type="entry name" value="Class-I_Pyr_Nuc-Dis_Oxidored"/>
</dbReference>
<dbReference type="GO" id="GO:0005737">
    <property type="term" value="C:cytoplasm"/>
    <property type="evidence" value="ECO:0007669"/>
    <property type="project" value="UniProtKB-ARBA"/>
</dbReference>
<name>A0A0U5BNG1_9BACL</name>
<evidence type="ECO:0000256" key="4">
    <source>
        <dbReference type="ARBA" id="ARBA00022630"/>
    </source>
</evidence>
<dbReference type="KEGG" id="asoc:CB4_03995"/>
<dbReference type="InterPro" id="IPR012999">
    <property type="entry name" value="Pyr_OxRdtase_I_AS"/>
</dbReference>
<evidence type="ECO:0000256" key="3">
    <source>
        <dbReference type="ARBA" id="ARBA00016961"/>
    </source>
</evidence>
<protein>
    <recommendedName>
        <fullName evidence="3 14">Dihydrolipoyl dehydrogenase</fullName>
        <ecNumber evidence="2 14">1.8.1.4</ecNumber>
    </recommendedName>
</protein>
<evidence type="ECO:0000313" key="16">
    <source>
        <dbReference type="Proteomes" id="UP000217696"/>
    </source>
</evidence>
<feature type="active site" description="Proton acceptor" evidence="11">
    <location>
        <position position="450"/>
    </location>
</feature>
<comment type="miscellaneous">
    <text evidence="14">The active site is a redox-active disulfide bond.</text>
</comment>
<reference evidence="15 16" key="1">
    <citation type="submission" date="2015-12" db="EMBL/GenBank/DDBJ databases">
        <title>Genome sequence of Aneurinibacillus soli.</title>
        <authorList>
            <person name="Lee J.S."/>
            <person name="Lee K.C."/>
            <person name="Kim K.K."/>
            <person name="Lee B.W."/>
        </authorList>
    </citation>
    <scope>NUCLEOTIDE SEQUENCE [LARGE SCALE GENOMIC DNA]</scope>
    <source>
        <strain evidence="15 16">CB4</strain>
    </source>
</reference>
<dbReference type="Gene3D" id="3.50.50.60">
    <property type="entry name" value="FAD/NAD(P)-binding domain"/>
    <property type="match status" value="2"/>
</dbReference>
<keyword evidence="8" id="KW-1015">Disulfide bond</keyword>
<dbReference type="GO" id="GO:0006103">
    <property type="term" value="P:2-oxoglutarate metabolic process"/>
    <property type="evidence" value="ECO:0007669"/>
    <property type="project" value="TreeGrafter"/>
</dbReference>
<evidence type="ECO:0000256" key="2">
    <source>
        <dbReference type="ARBA" id="ARBA00012608"/>
    </source>
</evidence>
<dbReference type="RefSeq" id="WP_096467410.1">
    <property type="nucleotide sequence ID" value="NZ_AP017312.1"/>
</dbReference>
<dbReference type="NCBIfam" id="TIGR01350">
    <property type="entry name" value="lipoamide_DH"/>
    <property type="match status" value="1"/>
</dbReference>
<evidence type="ECO:0000256" key="12">
    <source>
        <dbReference type="PIRSR" id="PIRSR000350-3"/>
    </source>
</evidence>
<dbReference type="InterPro" id="IPR023753">
    <property type="entry name" value="FAD/NAD-binding_dom"/>
</dbReference>
<dbReference type="PRINTS" id="PR00368">
    <property type="entry name" value="FADPNR"/>
</dbReference>
<feature type="binding site" evidence="12">
    <location>
        <position position="277"/>
    </location>
    <ligand>
        <name>NAD(+)</name>
        <dbReference type="ChEBI" id="CHEBI:57540"/>
    </ligand>
</feature>
<evidence type="ECO:0000256" key="11">
    <source>
        <dbReference type="PIRSR" id="PIRSR000350-2"/>
    </source>
</evidence>
<dbReference type="PRINTS" id="PR00411">
    <property type="entry name" value="PNDRDTASEI"/>
</dbReference>
<dbReference type="InterPro" id="IPR036188">
    <property type="entry name" value="FAD/NAD-bd_sf"/>
</dbReference>
<evidence type="ECO:0000313" key="15">
    <source>
        <dbReference type="EMBL" id="BAU29758.1"/>
    </source>
</evidence>
<evidence type="ECO:0000256" key="5">
    <source>
        <dbReference type="ARBA" id="ARBA00022827"/>
    </source>
</evidence>
<dbReference type="InterPro" id="IPR001100">
    <property type="entry name" value="Pyr_nuc-diS_OxRdtase"/>
</dbReference>
<dbReference type="Pfam" id="PF07992">
    <property type="entry name" value="Pyr_redox_2"/>
    <property type="match status" value="1"/>
</dbReference>
<dbReference type="Pfam" id="PF02852">
    <property type="entry name" value="Pyr_redox_dim"/>
    <property type="match status" value="1"/>
</dbReference>
<dbReference type="PROSITE" id="PS00076">
    <property type="entry name" value="PYRIDINE_REDOX_1"/>
    <property type="match status" value="1"/>
</dbReference>
<proteinExistence type="inferred from homology"/>
<evidence type="ECO:0000256" key="7">
    <source>
        <dbReference type="ARBA" id="ARBA00023027"/>
    </source>
</evidence>
<dbReference type="FunFam" id="3.30.390.30:FF:000001">
    <property type="entry name" value="Dihydrolipoyl dehydrogenase"/>
    <property type="match status" value="1"/>
</dbReference>
<dbReference type="GO" id="GO:0004148">
    <property type="term" value="F:dihydrolipoyl dehydrogenase (NADH) activity"/>
    <property type="evidence" value="ECO:0007669"/>
    <property type="project" value="UniProtKB-EC"/>
</dbReference>
<sequence length="474" mass="50155">MVVGEVVIETDIVVIGGGPGGYAAAIRLGQLGKSVVLVEKEELGGVCLNRGCIPSKALIHAAGEYAKLSRLAGIGITLPQGDIQFSLTAWQKHKQEIIGQLNRGVRQLCEKNGVTIVCGQAVFLSSDRIGVETGGDFETYRFEQAIIASGSRPMIPSFLSVDGTHILDSTDILALTEMPASVAIIGGGYIGMELGMALARLGCQVEIVEAEEDVLPQVASTFKKDVLRHAKQVGIHIHTGTRVENAVIENGRVQLHVKTMPGNAYTIESEKVLVTIGRVPHTEDLGLVQAGVQTDERGYILVDEQCRTNQPHIFAIGDCTPGPALAHRASKQGIVAAEVIGGLPSAVDSSFIPYVIFTEPQIAGVGLTREEAEQRGYVVKVGQFPVRANGRALATGEAEGIAEVIVEADSHLLLGFHMSGPDASNLIGEGVLALEMGARVEDIALTIHPHPTLSEVWLEAACAALGHAIHIVNK</sequence>
<accession>A0A0U5BNG1</accession>
<dbReference type="Proteomes" id="UP000217696">
    <property type="component" value="Chromosome"/>
</dbReference>
<evidence type="ECO:0000256" key="8">
    <source>
        <dbReference type="ARBA" id="ARBA00023157"/>
    </source>
</evidence>
<comment type="cofactor">
    <cofactor evidence="12 14">
        <name>FAD</name>
        <dbReference type="ChEBI" id="CHEBI:57692"/>
    </cofactor>
    <text evidence="12 14">Binds 1 FAD per subunit.</text>
</comment>
<dbReference type="InterPro" id="IPR006258">
    <property type="entry name" value="Lipoamide_DH"/>
</dbReference>
<dbReference type="EMBL" id="AP017312">
    <property type="protein sequence ID" value="BAU29758.1"/>
    <property type="molecule type" value="Genomic_DNA"/>
</dbReference>
<comment type="similarity">
    <text evidence="1 14">Belongs to the class-I pyridine nucleotide-disulfide oxidoreductase family.</text>
</comment>
<keyword evidence="16" id="KW-1185">Reference proteome</keyword>
<evidence type="ECO:0000256" key="1">
    <source>
        <dbReference type="ARBA" id="ARBA00007532"/>
    </source>
</evidence>
<feature type="disulfide bond" description="Redox-active" evidence="13">
    <location>
        <begin position="47"/>
        <end position="52"/>
    </location>
</feature>
<dbReference type="OrthoDB" id="9800167at2"/>
<organism evidence="15 16">
    <name type="scientific">Aneurinibacillus soli</name>
    <dbReference type="NCBI Taxonomy" id="1500254"/>
    <lineage>
        <taxon>Bacteria</taxon>
        <taxon>Bacillati</taxon>
        <taxon>Bacillota</taxon>
        <taxon>Bacilli</taxon>
        <taxon>Bacillales</taxon>
        <taxon>Paenibacillaceae</taxon>
        <taxon>Aneurinibacillus group</taxon>
        <taxon>Aneurinibacillus</taxon>
    </lineage>
</organism>
<evidence type="ECO:0000256" key="9">
    <source>
        <dbReference type="ARBA" id="ARBA00023284"/>
    </source>
</evidence>
<feature type="binding site" evidence="12">
    <location>
        <begin position="186"/>
        <end position="193"/>
    </location>
    <ligand>
        <name>NAD(+)</name>
        <dbReference type="ChEBI" id="CHEBI:57540"/>
    </ligand>
</feature>
<keyword evidence="6 14" id="KW-0560">Oxidoreductase</keyword>
<keyword evidence="5 12" id="KW-0274">FAD</keyword>
<dbReference type="InterPro" id="IPR004099">
    <property type="entry name" value="Pyr_nucl-diS_OxRdtase_dimer"/>
</dbReference>